<proteinExistence type="evidence at protein level"/>
<organism evidence="2 3">
    <name type="scientific">Oryza sativa subsp. japonica</name>
    <name type="common">Rice</name>
    <dbReference type="NCBI Taxonomy" id="39947"/>
    <lineage>
        <taxon>Eukaryota</taxon>
        <taxon>Viridiplantae</taxon>
        <taxon>Streptophyta</taxon>
        <taxon>Embryophyta</taxon>
        <taxon>Tracheophyta</taxon>
        <taxon>Spermatophyta</taxon>
        <taxon>Magnoliopsida</taxon>
        <taxon>Liliopsida</taxon>
        <taxon>Poales</taxon>
        <taxon>Poaceae</taxon>
        <taxon>BOP clade</taxon>
        <taxon>Oryzoideae</taxon>
        <taxon>Oryzeae</taxon>
        <taxon>Oryzinae</taxon>
        <taxon>Oryza</taxon>
        <taxon>Oryza sativa</taxon>
    </lineage>
</organism>
<dbReference type="Gramene" id="Os01t0496900-01">
    <property type="protein sequence ID" value="Os01t0496900-01"/>
    <property type="gene ID" value="Os01g0496900"/>
</dbReference>
<evidence type="ECO:0000313" key="3">
    <source>
        <dbReference type="Proteomes" id="UP000059680"/>
    </source>
</evidence>
<dbReference type="EMBL" id="AP014957">
    <property type="protein sequence ID" value="BAS72302.1"/>
    <property type="molecule type" value="Genomic_DNA"/>
</dbReference>
<dbReference type="AlphaFoldDB" id="A0A0P0V3C4"/>
<feature type="region of interest" description="Disordered" evidence="1">
    <location>
        <begin position="1"/>
        <end position="84"/>
    </location>
</feature>
<protein>
    <submittedName>
        <fullName evidence="2">Os01g0496900 protein</fullName>
    </submittedName>
</protein>
<dbReference type="Proteomes" id="UP000059680">
    <property type="component" value="Chromosome 1"/>
</dbReference>
<evidence type="ECO:0000256" key="1">
    <source>
        <dbReference type="SAM" id="MobiDB-lite"/>
    </source>
</evidence>
<sequence>MLTSSLTRPPPPPFVWNGRSLDLSPNTTGLPPPPLSTTPISLCSRPASMHDTGLSARAAGASSSSSPYAGASSATSVGDDDDESKIRKANPAFVAAAYARLHSSHRAAASFLLLLAVAATAFLIGRARPRADCPPPRLDARFLALPDAAAASDFGALGVPWCKPSRRC</sequence>
<reference evidence="2 3" key="3">
    <citation type="journal article" date="2013" name="Rice">
        <title>Improvement of the Oryza sativa Nipponbare reference genome using next generation sequence and optical map data.</title>
        <authorList>
            <person name="Kawahara Y."/>
            <person name="de la Bastide M."/>
            <person name="Hamilton J.P."/>
            <person name="Kanamori H."/>
            <person name="McCombie W.R."/>
            <person name="Ouyang S."/>
            <person name="Schwartz D.C."/>
            <person name="Tanaka T."/>
            <person name="Wu J."/>
            <person name="Zhou S."/>
            <person name="Childs K.L."/>
            <person name="Davidson R.M."/>
            <person name="Lin H."/>
            <person name="Quesada-Ocampo L."/>
            <person name="Vaillancourt B."/>
            <person name="Sakai H."/>
            <person name="Lee S.S."/>
            <person name="Kim J."/>
            <person name="Numa H."/>
            <person name="Itoh T."/>
            <person name="Buell C.R."/>
            <person name="Matsumoto T."/>
        </authorList>
    </citation>
    <scope>NUCLEOTIDE SEQUENCE [LARGE SCALE GENOMIC DNA]</scope>
    <source>
        <strain evidence="3">cv. Nipponbare</strain>
    </source>
</reference>
<gene>
    <name evidence="2" type="ordered locus">Os01g0496900</name>
    <name evidence="2" type="ORF">OSNPB_010496900</name>
</gene>
<dbReference type="eggNOG" id="ENOG502QQ97">
    <property type="taxonomic scope" value="Eukaryota"/>
</dbReference>
<keyword evidence="4 5" id="KW-1267">Proteomics identification</keyword>
<dbReference type="PaxDb" id="39947-A0A0P0V3C4"/>
<dbReference type="InParanoid" id="A0A0P0V3C4"/>
<name>A0A0P0V3C4_ORYSJ</name>
<evidence type="ECO:0007829" key="5">
    <source>
        <dbReference type="ProteomicsDB" id="A0A0P0V3C4"/>
    </source>
</evidence>
<evidence type="ECO:0007829" key="4">
    <source>
        <dbReference type="PeptideAtlas" id="A0A0P0V3C4"/>
    </source>
</evidence>
<accession>A0A0P0V3C4</accession>
<keyword evidence="3" id="KW-1185">Reference proteome</keyword>
<feature type="compositionally biased region" description="Low complexity" evidence="1">
    <location>
        <begin position="55"/>
        <end position="76"/>
    </location>
</feature>
<reference evidence="3" key="1">
    <citation type="journal article" date="2005" name="Nature">
        <title>The map-based sequence of the rice genome.</title>
        <authorList>
            <consortium name="International rice genome sequencing project (IRGSP)"/>
            <person name="Matsumoto T."/>
            <person name="Wu J."/>
            <person name="Kanamori H."/>
            <person name="Katayose Y."/>
            <person name="Fujisawa M."/>
            <person name="Namiki N."/>
            <person name="Mizuno H."/>
            <person name="Yamamoto K."/>
            <person name="Antonio B.A."/>
            <person name="Baba T."/>
            <person name="Sakata K."/>
            <person name="Nagamura Y."/>
            <person name="Aoki H."/>
            <person name="Arikawa K."/>
            <person name="Arita K."/>
            <person name="Bito T."/>
            <person name="Chiden Y."/>
            <person name="Fujitsuka N."/>
            <person name="Fukunaka R."/>
            <person name="Hamada M."/>
            <person name="Harada C."/>
            <person name="Hayashi A."/>
            <person name="Hijishita S."/>
            <person name="Honda M."/>
            <person name="Hosokawa S."/>
            <person name="Ichikawa Y."/>
            <person name="Idonuma A."/>
            <person name="Iijima M."/>
            <person name="Ikeda M."/>
            <person name="Ikeno M."/>
            <person name="Ito K."/>
            <person name="Ito S."/>
            <person name="Ito T."/>
            <person name="Ito Y."/>
            <person name="Ito Y."/>
            <person name="Iwabuchi A."/>
            <person name="Kamiya K."/>
            <person name="Karasawa W."/>
            <person name="Kurita K."/>
            <person name="Katagiri S."/>
            <person name="Kikuta A."/>
            <person name="Kobayashi H."/>
            <person name="Kobayashi N."/>
            <person name="Machita K."/>
            <person name="Maehara T."/>
            <person name="Masukawa M."/>
            <person name="Mizubayashi T."/>
            <person name="Mukai Y."/>
            <person name="Nagasaki H."/>
            <person name="Nagata Y."/>
            <person name="Naito S."/>
            <person name="Nakashima M."/>
            <person name="Nakama Y."/>
            <person name="Nakamichi Y."/>
            <person name="Nakamura M."/>
            <person name="Meguro A."/>
            <person name="Negishi M."/>
            <person name="Ohta I."/>
            <person name="Ohta T."/>
            <person name="Okamoto M."/>
            <person name="Ono N."/>
            <person name="Saji S."/>
            <person name="Sakaguchi M."/>
            <person name="Sakai K."/>
            <person name="Shibata M."/>
            <person name="Shimokawa T."/>
            <person name="Song J."/>
            <person name="Takazaki Y."/>
            <person name="Terasawa K."/>
            <person name="Tsugane M."/>
            <person name="Tsuji K."/>
            <person name="Ueda S."/>
            <person name="Waki K."/>
            <person name="Yamagata H."/>
            <person name="Yamamoto M."/>
            <person name="Yamamoto S."/>
            <person name="Yamane H."/>
            <person name="Yoshiki S."/>
            <person name="Yoshihara R."/>
            <person name="Yukawa K."/>
            <person name="Zhong H."/>
            <person name="Yano M."/>
            <person name="Yuan Q."/>
            <person name="Ouyang S."/>
            <person name="Liu J."/>
            <person name="Jones K.M."/>
            <person name="Gansberger K."/>
            <person name="Moffat K."/>
            <person name="Hill J."/>
            <person name="Bera J."/>
            <person name="Fadrosh D."/>
            <person name="Jin S."/>
            <person name="Johri S."/>
            <person name="Kim M."/>
            <person name="Overton L."/>
            <person name="Reardon M."/>
            <person name="Tsitrin T."/>
            <person name="Vuong H."/>
            <person name="Weaver B."/>
            <person name="Ciecko A."/>
            <person name="Tallon L."/>
            <person name="Jackson J."/>
            <person name="Pai G."/>
            <person name="Aken S.V."/>
            <person name="Utterback T."/>
            <person name="Reidmuller S."/>
            <person name="Feldblyum T."/>
            <person name="Hsiao J."/>
            <person name="Zismann V."/>
            <person name="Iobst S."/>
            <person name="de Vazeille A.R."/>
            <person name="Buell C.R."/>
            <person name="Ying K."/>
            <person name="Li Y."/>
            <person name="Lu T."/>
            <person name="Huang Y."/>
            <person name="Zhao Q."/>
            <person name="Feng Q."/>
            <person name="Zhang L."/>
            <person name="Zhu J."/>
            <person name="Weng Q."/>
            <person name="Mu J."/>
            <person name="Lu Y."/>
            <person name="Fan D."/>
            <person name="Liu Y."/>
            <person name="Guan J."/>
            <person name="Zhang Y."/>
            <person name="Yu S."/>
            <person name="Liu X."/>
            <person name="Zhang Y."/>
            <person name="Hong G."/>
            <person name="Han B."/>
            <person name="Choisne N."/>
            <person name="Demange N."/>
            <person name="Orjeda G."/>
            <person name="Samain S."/>
            <person name="Cattolico L."/>
            <person name="Pelletier E."/>
            <person name="Couloux A."/>
            <person name="Segurens B."/>
            <person name="Wincker P."/>
            <person name="D'Hont A."/>
            <person name="Scarpelli C."/>
            <person name="Weissenbach J."/>
            <person name="Salanoubat M."/>
            <person name="Quetier F."/>
            <person name="Yu Y."/>
            <person name="Kim H.R."/>
            <person name="Rambo T."/>
            <person name="Currie J."/>
            <person name="Collura K."/>
            <person name="Luo M."/>
            <person name="Yang T."/>
            <person name="Ammiraju J.S.S."/>
            <person name="Engler F."/>
            <person name="Soderlund C."/>
            <person name="Wing R.A."/>
            <person name="Palmer L.E."/>
            <person name="de la Bastide M."/>
            <person name="Spiegel L."/>
            <person name="Nascimento L."/>
            <person name="Zutavern T."/>
            <person name="O'Shaughnessy A."/>
            <person name="Dike S."/>
            <person name="Dedhia N."/>
            <person name="Preston R."/>
            <person name="Balija V."/>
            <person name="McCombie W.R."/>
            <person name="Chow T."/>
            <person name="Chen H."/>
            <person name="Chung M."/>
            <person name="Chen C."/>
            <person name="Shaw J."/>
            <person name="Wu H."/>
            <person name="Hsiao K."/>
            <person name="Chao Y."/>
            <person name="Chu M."/>
            <person name="Cheng C."/>
            <person name="Hour A."/>
            <person name="Lee P."/>
            <person name="Lin S."/>
            <person name="Lin Y."/>
            <person name="Liou J."/>
            <person name="Liu S."/>
            <person name="Hsing Y."/>
            <person name="Raghuvanshi S."/>
            <person name="Mohanty A."/>
            <person name="Bharti A.K."/>
            <person name="Gaur A."/>
            <person name="Gupta V."/>
            <person name="Kumar D."/>
            <person name="Ravi V."/>
            <person name="Vij S."/>
            <person name="Kapur A."/>
            <person name="Khurana P."/>
            <person name="Khurana P."/>
            <person name="Khurana J.P."/>
            <person name="Tyagi A.K."/>
            <person name="Gaikwad K."/>
            <person name="Singh A."/>
            <person name="Dalal V."/>
            <person name="Srivastava S."/>
            <person name="Dixit A."/>
            <person name="Pal A.K."/>
            <person name="Ghazi I.A."/>
            <person name="Yadav M."/>
            <person name="Pandit A."/>
            <person name="Bhargava A."/>
            <person name="Sureshbabu K."/>
            <person name="Batra K."/>
            <person name="Sharma T.R."/>
            <person name="Mohapatra T."/>
            <person name="Singh N.K."/>
            <person name="Messing J."/>
            <person name="Nelson A.B."/>
            <person name="Fuks G."/>
            <person name="Kavchok S."/>
            <person name="Keizer G."/>
            <person name="Linton E."/>
            <person name="Llaca V."/>
            <person name="Song R."/>
            <person name="Tanyolac B."/>
            <person name="Young S."/>
            <person name="Ho-Il K."/>
            <person name="Hahn J.H."/>
            <person name="Sangsakoo G."/>
            <person name="Vanavichit A."/>
            <person name="de Mattos Luiz.A.T."/>
            <person name="Zimmer P.D."/>
            <person name="Malone G."/>
            <person name="Dellagostin O."/>
            <person name="de Oliveira A.C."/>
            <person name="Bevan M."/>
            <person name="Bancroft I."/>
            <person name="Minx P."/>
            <person name="Cordum H."/>
            <person name="Wilson R."/>
            <person name="Cheng Z."/>
            <person name="Jin W."/>
            <person name="Jiang J."/>
            <person name="Leong S.A."/>
            <person name="Iwama H."/>
            <person name="Gojobori T."/>
            <person name="Itoh T."/>
            <person name="Niimura Y."/>
            <person name="Fujii Y."/>
            <person name="Habara T."/>
            <person name="Sakai H."/>
            <person name="Sato Y."/>
            <person name="Wilson G."/>
            <person name="Kumar K."/>
            <person name="McCouch S."/>
            <person name="Juretic N."/>
            <person name="Hoen D."/>
            <person name="Wright S."/>
            <person name="Bruskiewich R."/>
            <person name="Bureau T."/>
            <person name="Miyao A."/>
            <person name="Hirochika H."/>
            <person name="Nishikawa T."/>
            <person name="Kadowaki K."/>
            <person name="Sugiura M."/>
            <person name="Burr B."/>
            <person name="Sasaki T."/>
        </authorList>
    </citation>
    <scope>NUCLEOTIDE SEQUENCE [LARGE SCALE GENOMIC DNA]</scope>
    <source>
        <strain evidence="3">cv. Nipponbare</strain>
    </source>
</reference>
<evidence type="ECO:0000313" key="2">
    <source>
        <dbReference type="EMBL" id="BAS72302.1"/>
    </source>
</evidence>
<reference evidence="2 3" key="2">
    <citation type="journal article" date="2013" name="Plant Cell Physiol.">
        <title>Rice Annotation Project Database (RAP-DB): an integrative and interactive database for rice genomics.</title>
        <authorList>
            <person name="Sakai H."/>
            <person name="Lee S.S."/>
            <person name="Tanaka T."/>
            <person name="Numa H."/>
            <person name="Kim J."/>
            <person name="Kawahara Y."/>
            <person name="Wakimoto H."/>
            <person name="Yang C.C."/>
            <person name="Iwamoto M."/>
            <person name="Abe T."/>
            <person name="Yamada Y."/>
            <person name="Muto A."/>
            <person name="Inokuchi H."/>
            <person name="Ikemura T."/>
            <person name="Matsumoto T."/>
            <person name="Sasaki T."/>
            <person name="Itoh T."/>
        </authorList>
    </citation>
    <scope>NUCLEOTIDE SEQUENCE [LARGE SCALE GENOMIC DNA]</scope>
    <source>
        <strain evidence="3">cv. Nipponbare</strain>
    </source>
</reference>